<dbReference type="AlphaFoldDB" id="W9ZCN6"/>
<proteinExistence type="predicted"/>
<dbReference type="HOGENOM" id="CLU_2704890_0_0_1"/>
<feature type="compositionally biased region" description="Basic and acidic residues" evidence="1">
    <location>
        <begin position="11"/>
        <end position="20"/>
    </location>
</feature>
<dbReference type="VEuPathDB" id="FungiDB:FOMG_17032"/>
<dbReference type="EMBL" id="JH659362">
    <property type="protein sequence ID" value="EXK26357.1"/>
    <property type="molecule type" value="Genomic_DNA"/>
</dbReference>
<name>W9ZCN6_FUSOX</name>
<dbReference type="Proteomes" id="UP000030703">
    <property type="component" value="Unassembled WGS sequence"/>
</dbReference>
<protein>
    <submittedName>
        <fullName evidence="2">Uncharacterized protein</fullName>
    </submittedName>
</protein>
<organism evidence="2">
    <name type="scientific">Fusarium oxysporum f. sp. melonis 26406</name>
    <dbReference type="NCBI Taxonomy" id="1089452"/>
    <lineage>
        <taxon>Eukaryota</taxon>
        <taxon>Fungi</taxon>
        <taxon>Dikarya</taxon>
        <taxon>Ascomycota</taxon>
        <taxon>Pezizomycotina</taxon>
        <taxon>Sordariomycetes</taxon>
        <taxon>Hypocreomycetidae</taxon>
        <taxon>Hypocreales</taxon>
        <taxon>Nectriaceae</taxon>
        <taxon>Fusarium</taxon>
        <taxon>Fusarium oxysporum species complex</taxon>
    </lineage>
</organism>
<gene>
    <name evidence="2" type="ORF">FOMG_17032</name>
</gene>
<sequence>MRLLKNAWDGAIRHPEDGNERPGLPRSGPGSQSISTFNSLLAELGVQHRIDHKDLTCDVRRQEAKALVMEIKV</sequence>
<evidence type="ECO:0000256" key="1">
    <source>
        <dbReference type="SAM" id="MobiDB-lite"/>
    </source>
</evidence>
<evidence type="ECO:0000313" key="2">
    <source>
        <dbReference type="EMBL" id="EXK26357.1"/>
    </source>
</evidence>
<feature type="region of interest" description="Disordered" evidence="1">
    <location>
        <begin position="1"/>
        <end position="32"/>
    </location>
</feature>
<reference evidence="2" key="2">
    <citation type="submission" date="2012-05" db="EMBL/GenBank/DDBJ databases">
        <title>Annotation of the Genome Sequence of Fusarium oxysporum f. sp. melonis 26406.</title>
        <authorList>
            <consortium name="The Broad Institute Genomics Platform"/>
            <person name="Ma L.-J."/>
            <person name="Corby-Kistler H."/>
            <person name="Broz K."/>
            <person name="Gale L.R."/>
            <person name="Jonkers W."/>
            <person name="O'Donnell K."/>
            <person name="Ploetz R."/>
            <person name="Steinberg C."/>
            <person name="Schwartz D.C."/>
            <person name="VanEtten H."/>
            <person name="Zhou S."/>
            <person name="Young S.K."/>
            <person name="Zeng Q."/>
            <person name="Gargeya S."/>
            <person name="Fitzgerald M."/>
            <person name="Abouelleil A."/>
            <person name="Alvarado L."/>
            <person name="Chapman S.B."/>
            <person name="Gainer-Dewar J."/>
            <person name="Goldberg J."/>
            <person name="Griggs A."/>
            <person name="Gujja S."/>
            <person name="Hansen M."/>
            <person name="Howarth C."/>
            <person name="Imamovic A."/>
            <person name="Ireland A."/>
            <person name="Larimer J."/>
            <person name="McCowan C."/>
            <person name="Murphy C."/>
            <person name="Pearson M."/>
            <person name="Poon T.W."/>
            <person name="Priest M."/>
            <person name="Roberts A."/>
            <person name="Saif S."/>
            <person name="Shea T."/>
            <person name="Sykes S."/>
            <person name="Wortman J."/>
            <person name="Nusbaum C."/>
            <person name="Birren B."/>
        </authorList>
    </citation>
    <scope>NUCLEOTIDE SEQUENCE</scope>
    <source>
        <strain evidence="2">26406</strain>
    </source>
</reference>
<reference evidence="2" key="1">
    <citation type="submission" date="2012-04" db="EMBL/GenBank/DDBJ databases">
        <title>The Genome Sequence of Fusarium oxysporum melonis.</title>
        <authorList>
            <consortium name="The Broad Institute Genome Sequencing Platform"/>
            <person name="Ma L.-J."/>
            <person name="Gale L.R."/>
            <person name="Schwartz D.C."/>
            <person name="Zhou S."/>
            <person name="Corby-Kistler H."/>
            <person name="Young S.K."/>
            <person name="Zeng Q."/>
            <person name="Gargeya S."/>
            <person name="Fitzgerald M."/>
            <person name="Haas B."/>
            <person name="Abouelleil A."/>
            <person name="Alvarado L."/>
            <person name="Arachchi H.M."/>
            <person name="Berlin A."/>
            <person name="Brown A."/>
            <person name="Chapman S.B."/>
            <person name="Chen Z."/>
            <person name="Dunbar C."/>
            <person name="Freedman E."/>
            <person name="Gearin G."/>
            <person name="Goldberg J."/>
            <person name="Griggs A."/>
            <person name="Gujja S."/>
            <person name="Heiman D."/>
            <person name="Howarth C."/>
            <person name="Larson L."/>
            <person name="Lui A."/>
            <person name="MacDonald P.J.P."/>
            <person name="Montmayeur A."/>
            <person name="Murphy C."/>
            <person name="Neiman D."/>
            <person name="Pearson M."/>
            <person name="Priest M."/>
            <person name="Roberts A."/>
            <person name="Saif S."/>
            <person name="Shea T."/>
            <person name="Shenoy N."/>
            <person name="Sisk P."/>
            <person name="Stolte C."/>
            <person name="Sykes S."/>
            <person name="Wortman J."/>
            <person name="Nusbaum C."/>
            <person name="Birren B."/>
        </authorList>
    </citation>
    <scope>NUCLEOTIDE SEQUENCE</scope>
    <source>
        <strain evidence="2">26406</strain>
    </source>
</reference>
<accession>W9ZCN6</accession>